<dbReference type="PROSITE" id="PS51186">
    <property type="entry name" value="GNAT"/>
    <property type="match status" value="1"/>
</dbReference>
<dbReference type="InterPro" id="IPR000182">
    <property type="entry name" value="GNAT_dom"/>
</dbReference>
<reference evidence="3" key="1">
    <citation type="submission" date="2017-07" db="EMBL/GenBank/DDBJ databases">
        <title>Novel pathways for hydrocarbon cycling and metabolic interdependencies in hydrothermal sediment communities.</title>
        <authorList>
            <person name="Dombrowski N."/>
            <person name="Seitz K."/>
            <person name="Teske A."/>
            <person name="Baker B."/>
        </authorList>
    </citation>
    <scope>NUCLEOTIDE SEQUENCE [LARGE SCALE GENOMIC DNA]</scope>
</reference>
<sequence>MIKCVCPTIILASFGMFNFTTSSSIFTSSIYLISYGYRYRQHLPNSTSPYIITMAMVKIRLAYPRDAGHITQIHLSDAPSQVVAATDPYTRWYHGGPWMHPLTACKYIKRVTHRGGKIFLAVAKYPIGEADVWESHEWHTRILHISLLWVHLKYRNRGVGSSLMNHIVQYASRIGVTYITTWPEESALSFYDKWGFRLHLPQTYVKLHARNWHLKYERLPFTPRKLPTTFTLLLGKTQCSREHWEIVPWEVKLLNRYKVTRFFALHGTVQNLPYYLYLTKWPWDDRYRAYLWVKEKDPIFIPFIQQLAHDNGWHYITTVVPNKLLPRNNCTRIKPINLWRRG</sequence>
<evidence type="ECO:0000313" key="3">
    <source>
        <dbReference type="Proteomes" id="UP000216312"/>
    </source>
</evidence>
<proteinExistence type="predicted"/>
<dbReference type="GO" id="GO:0016747">
    <property type="term" value="F:acyltransferase activity, transferring groups other than amino-acyl groups"/>
    <property type="evidence" value="ECO:0007669"/>
    <property type="project" value="InterPro"/>
</dbReference>
<dbReference type="Pfam" id="PF13508">
    <property type="entry name" value="Acetyltransf_7"/>
    <property type="match status" value="1"/>
</dbReference>
<evidence type="ECO:0000259" key="1">
    <source>
        <dbReference type="PROSITE" id="PS51186"/>
    </source>
</evidence>
<protein>
    <recommendedName>
        <fullName evidence="1">N-acetyltransferase domain-containing protein</fullName>
    </recommendedName>
</protein>
<dbReference type="InterPro" id="IPR016181">
    <property type="entry name" value="Acyl_CoA_acyltransferase"/>
</dbReference>
<organism evidence="2 3">
    <name type="scientific">candidate division WOR-3 bacterium 4484_18</name>
    <dbReference type="NCBI Taxonomy" id="2020626"/>
    <lineage>
        <taxon>Bacteria</taxon>
        <taxon>Bacteria division WOR-3</taxon>
    </lineage>
</organism>
<feature type="domain" description="N-acetyltransferase" evidence="1">
    <location>
        <begin position="57"/>
        <end position="217"/>
    </location>
</feature>
<comment type="caution">
    <text evidence="2">The sequence shown here is derived from an EMBL/GenBank/DDBJ whole genome shotgun (WGS) entry which is preliminary data.</text>
</comment>
<dbReference type="Gene3D" id="3.40.630.30">
    <property type="match status" value="1"/>
</dbReference>
<dbReference type="CDD" id="cd04301">
    <property type="entry name" value="NAT_SF"/>
    <property type="match status" value="1"/>
</dbReference>
<dbReference type="EMBL" id="NMUJ01000007">
    <property type="protein sequence ID" value="OYV03395.1"/>
    <property type="molecule type" value="Genomic_DNA"/>
</dbReference>
<dbReference type="AlphaFoldDB" id="A0A257LUQ2"/>
<gene>
    <name evidence="2" type="ORF">CGW93_01095</name>
</gene>
<name>A0A257LUQ2_UNCW3</name>
<evidence type="ECO:0000313" key="2">
    <source>
        <dbReference type="EMBL" id="OYV03395.1"/>
    </source>
</evidence>
<dbReference type="SUPFAM" id="SSF55729">
    <property type="entry name" value="Acyl-CoA N-acyltransferases (Nat)"/>
    <property type="match status" value="1"/>
</dbReference>
<accession>A0A257LUQ2</accession>
<dbReference type="Proteomes" id="UP000216312">
    <property type="component" value="Unassembled WGS sequence"/>
</dbReference>